<accession>A0A068R2I4</accession>
<gene>
    <name evidence="1" type="ORF">XPG1_1847</name>
</gene>
<sequence>MFTVMIPNAIYNTVFAFANDFFDFKPIKAVSDWQRINKPKVAIGWILMNVLQIDRLLVVF</sequence>
<dbReference type="Proteomes" id="UP000032735">
    <property type="component" value="Chromosome"/>
</dbReference>
<dbReference type="AlphaFoldDB" id="A0A068R2I4"/>
<dbReference type="HOGENOM" id="CLU_2940890_0_0_6"/>
<name>A0A068R2I4_9GAMM</name>
<keyword evidence="2" id="KW-1185">Reference proteome</keyword>
<proteinExistence type="predicted"/>
<dbReference type="KEGG" id="xpo:XPG1_1847"/>
<organism evidence="1 2">
    <name type="scientific">Xenorhabdus poinarii G6</name>
    <dbReference type="NCBI Taxonomy" id="1354304"/>
    <lineage>
        <taxon>Bacteria</taxon>
        <taxon>Pseudomonadati</taxon>
        <taxon>Pseudomonadota</taxon>
        <taxon>Gammaproteobacteria</taxon>
        <taxon>Enterobacterales</taxon>
        <taxon>Morganellaceae</taxon>
        <taxon>Xenorhabdus</taxon>
    </lineage>
</organism>
<reference evidence="1 2" key="1">
    <citation type="submission" date="2013-07" db="EMBL/GenBank/DDBJ databases">
        <authorList>
            <person name="Genoscope - CEA"/>
        </authorList>
    </citation>
    <scope>NUCLEOTIDE SEQUENCE [LARGE SCALE GENOMIC DNA]</scope>
    <source>
        <strain evidence="1 2">G6</strain>
    </source>
</reference>
<evidence type="ECO:0000313" key="1">
    <source>
        <dbReference type="EMBL" id="CDG21502.1"/>
    </source>
</evidence>
<evidence type="ECO:0000313" key="2">
    <source>
        <dbReference type="Proteomes" id="UP000032735"/>
    </source>
</evidence>
<protein>
    <submittedName>
        <fullName evidence="1">Uncharacterized protein</fullName>
    </submittedName>
</protein>
<dbReference type="EMBL" id="FO704551">
    <property type="protein sequence ID" value="CDG21502.1"/>
    <property type="molecule type" value="Genomic_DNA"/>
</dbReference>